<evidence type="ECO:0000256" key="6">
    <source>
        <dbReference type="ARBA" id="ARBA00022898"/>
    </source>
</evidence>
<dbReference type="Gene3D" id="3.90.1150.10">
    <property type="entry name" value="Aspartate Aminotransferase, domain 1"/>
    <property type="match status" value="1"/>
</dbReference>
<dbReference type="NCBIfam" id="NF002806">
    <property type="entry name" value="PRK02948.1"/>
    <property type="match status" value="1"/>
</dbReference>
<dbReference type="PIRSF" id="PIRSF005572">
    <property type="entry name" value="NifS"/>
    <property type="match status" value="1"/>
</dbReference>
<reference evidence="12" key="3">
    <citation type="journal article" date="2023" name="Microbiol. Resour. Announc.">
        <title>Draft Genome Sequence of Granulicatella sp. Strain S8, Isolated from a Marine Fish, Seriola quinqueradiata.</title>
        <authorList>
            <person name="Lee M."/>
            <person name="Farooq A."/>
            <person name="Jeong J.B."/>
            <person name="Jung M.Y."/>
        </authorList>
    </citation>
    <scope>NUCLEOTIDE SEQUENCE</scope>
    <source>
        <strain evidence="12">S8</strain>
    </source>
</reference>
<dbReference type="PANTHER" id="PTHR11601">
    <property type="entry name" value="CYSTEINE DESULFURYLASE FAMILY MEMBER"/>
    <property type="match status" value="1"/>
</dbReference>
<evidence type="ECO:0000256" key="10">
    <source>
        <dbReference type="RuleBase" id="RU004504"/>
    </source>
</evidence>
<evidence type="ECO:0000313" key="12">
    <source>
        <dbReference type="EMBL" id="MCQ9210616.1"/>
    </source>
</evidence>
<dbReference type="InterPro" id="IPR015422">
    <property type="entry name" value="PyrdxlP-dep_Trfase_small"/>
</dbReference>
<evidence type="ECO:0000256" key="3">
    <source>
        <dbReference type="ARBA" id="ARBA00012239"/>
    </source>
</evidence>
<evidence type="ECO:0000256" key="9">
    <source>
        <dbReference type="ARBA" id="ARBA00050776"/>
    </source>
</evidence>
<dbReference type="PANTHER" id="PTHR11601:SF34">
    <property type="entry name" value="CYSTEINE DESULFURASE"/>
    <property type="match status" value="1"/>
</dbReference>
<keyword evidence="6" id="KW-0663">Pyridoxal phosphate</keyword>
<keyword evidence="7" id="KW-0408">Iron</keyword>
<dbReference type="EMBL" id="JANHNZ010000010">
    <property type="protein sequence ID" value="MCQ9210616.1"/>
    <property type="molecule type" value="Genomic_DNA"/>
</dbReference>
<dbReference type="InterPro" id="IPR020578">
    <property type="entry name" value="Aminotrans_V_PyrdxlP_BS"/>
</dbReference>
<keyword evidence="8" id="KW-0411">Iron-sulfur</keyword>
<evidence type="ECO:0000259" key="11">
    <source>
        <dbReference type="Pfam" id="PF00266"/>
    </source>
</evidence>
<dbReference type="Proteomes" id="UP001059480">
    <property type="component" value="Unassembled WGS sequence"/>
</dbReference>
<feature type="domain" description="Aminotransferase class V" evidence="11">
    <location>
        <begin position="2"/>
        <end position="364"/>
    </location>
</feature>
<evidence type="ECO:0000256" key="4">
    <source>
        <dbReference type="ARBA" id="ARBA00022679"/>
    </source>
</evidence>
<sequence length="377" mass="41266">MIYLDHAATTPVHLLVQTTIASALQDYGNPSSLYAIGRQQKQAILGAKKRIADYINAVPEEIIFTASGSEANNLAIQSILSTYHKEKGHLITSQIEHPSVRKTMQWAETLGFTVTYLPVNQEGMISLKDLEAAITKETRLVSIMMVNNEIGSQQPIKDIAALLKEYQIPLHTDAVQAFGQEGIDVDELGVDFLSVSGHKINAPKGIGFLYKRKTSKLLPLIHGGSQENGLRAGTENVPYILGLAKAVDIIEEFQDERIAKNKLLMELLFDSLHQEGIDFEVNGYSSTNSHHVVNIWLKHIPSSQVVIVCDLAGIAISAGSACSAGSLEPSPILTALYGSDSPRVSESIRISFGYQSQEEDILRLIQALKPLAEKLQR</sequence>
<comment type="similarity">
    <text evidence="2">Belongs to the class-V pyridoxal-phosphate-dependent aminotransferase family. NifS/IscS subfamily.</text>
</comment>
<comment type="catalytic activity">
    <reaction evidence="9">
        <text>(sulfur carrier)-H + L-cysteine = (sulfur carrier)-SH + L-alanine</text>
        <dbReference type="Rhea" id="RHEA:43892"/>
        <dbReference type="Rhea" id="RHEA-COMP:14737"/>
        <dbReference type="Rhea" id="RHEA-COMP:14739"/>
        <dbReference type="ChEBI" id="CHEBI:29917"/>
        <dbReference type="ChEBI" id="CHEBI:35235"/>
        <dbReference type="ChEBI" id="CHEBI:57972"/>
        <dbReference type="ChEBI" id="CHEBI:64428"/>
        <dbReference type="EC" id="2.8.1.7"/>
    </reaction>
</comment>
<protein>
    <recommendedName>
        <fullName evidence="3">cysteine desulfurase</fullName>
        <ecNumber evidence="3">2.8.1.7</ecNumber>
    </recommendedName>
</protein>
<dbReference type="Gene3D" id="1.10.260.50">
    <property type="match status" value="1"/>
</dbReference>
<dbReference type="SUPFAM" id="SSF53383">
    <property type="entry name" value="PLP-dependent transferases"/>
    <property type="match status" value="1"/>
</dbReference>
<dbReference type="RefSeq" id="WP_256945729.1">
    <property type="nucleotide sequence ID" value="NZ_JANHNZ010000010.1"/>
</dbReference>
<reference evidence="12" key="1">
    <citation type="submission" date="2022-07" db="EMBL/GenBank/DDBJ databases">
        <authorList>
            <person name="Jung M.-Y."/>
            <person name="Lee M."/>
        </authorList>
    </citation>
    <scope>NUCLEOTIDE SEQUENCE</scope>
    <source>
        <strain evidence="12">S8</strain>
    </source>
</reference>
<keyword evidence="5" id="KW-0479">Metal-binding</keyword>
<keyword evidence="13" id="KW-1185">Reference proteome</keyword>
<dbReference type="EC" id="2.8.1.7" evidence="3"/>
<dbReference type="Pfam" id="PF00266">
    <property type="entry name" value="Aminotran_5"/>
    <property type="match status" value="1"/>
</dbReference>
<dbReference type="PROSITE" id="PS00595">
    <property type="entry name" value="AA_TRANSFER_CLASS_5"/>
    <property type="match status" value="1"/>
</dbReference>
<keyword evidence="4" id="KW-0808">Transferase</keyword>
<dbReference type="Gene3D" id="3.40.640.10">
    <property type="entry name" value="Type I PLP-dependent aspartate aminotransferase-like (Major domain)"/>
    <property type="match status" value="1"/>
</dbReference>
<comment type="caution">
    <text evidence="12">The sequence shown here is derived from an EMBL/GenBank/DDBJ whole genome shotgun (WGS) entry which is preliminary data.</text>
</comment>
<evidence type="ECO:0000256" key="7">
    <source>
        <dbReference type="ARBA" id="ARBA00023004"/>
    </source>
</evidence>
<proteinExistence type="inferred from homology"/>
<organism evidence="12 13">
    <name type="scientific">Granulicatella seriolae</name>
    <dbReference type="NCBI Taxonomy" id="2967226"/>
    <lineage>
        <taxon>Bacteria</taxon>
        <taxon>Bacillati</taxon>
        <taxon>Bacillota</taxon>
        <taxon>Bacilli</taxon>
        <taxon>Lactobacillales</taxon>
        <taxon>Carnobacteriaceae</taxon>
        <taxon>Granulicatella</taxon>
    </lineage>
</organism>
<name>A0ABT1WQ32_9LACT</name>
<comment type="cofactor">
    <cofactor evidence="1 10">
        <name>pyridoxal 5'-phosphate</name>
        <dbReference type="ChEBI" id="CHEBI:597326"/>
    </cofactor>
</comment>
<evidence type="ECO:0000256" key="1">
    <source>
        <dbReference type="ARBA" id="ARBA00001933"/>
    </source>
</evidence>
<dbReference type="InterPro" id="IPR000192">
    <property type="entry name" value="Aminotrans_V_dom"/>
</dbReference>
<evidence type="ECO:0000256" key="2">
    <source>
        <dbReference type="ARBA" id="ARBA00006490"/>
    </source>
</evidence>
<evidence type="ECO:0000313" key="13">
    <source>
        <dbReference type="Proteomes" id="UP001059480"/>
    </source>
</evidence>
<gene>
    <name evidence="12" type="ORF">NPA36_08650</name>
</gene>
<accession>A0ABT1WQ32</accession>
<dbReference type="InterPro" id="IPR015421">
    <property type="entry name" value="PyrdxlP-dep_Trfase_major"/>
</dbReference>
<evidence type="ECO:0000256" key="8">
    <source>
        <dbReference type="ARBA" id="ARBA00023014"/>
    </source>
</evidence>
<evidence type="ECO:0000256" key="5">
    <source>
        <dbReference type="ARBA" id="ARBA00022723"/>
    </source>
</evidence>
<reference evidence="12" key="2">
    <citation type="journal article" date="2023" name="Curr. Microbiol.">
        <title>Granulicatella seriolae sp. nov., a Novel Facultative Anaerobe Isolated from Yellowtail Marine Fish.</title>
        <authorList>
            <person name="Lee M."/>
            <person name="Choi Y.J."/>
            <person name="Farooq A."/>
            <person name="Jeong J.B."/>
            <person name="Jung M.Y."/>
        </authorList>
    </citation>
    <scope>NUCLEOTIDE SEQUENCE</scope>
    <source>
        <strain evidence="12">S8</strain>
    </source>
</reference>
<dbReference type="InterPro" id="IPR015424">
    <property type="entry name" value="PyrdxlP-dep_Trfase"/>
</dbReference>
<dbReference type="InterPro" id="IPR016454">
    <property type="entry name" value="Cysteine_dSase"/>
</dbReference>